<keyword evidence="2" id="KW-0175">Coiled coil</keyword>
<dbReference type="PANTHER" id="PTHR31859">
    <property type="entry name" value="TETRATRICOPEPTIDE REPEAT PROTEIN 39 FAMILY MEMBER"/>
    <property type="match status" value="1"/>
</dbReference>
<keyword evidence="1" id="KW-0802">TPR repeat</keyword>
<sequence>MMYIWNGYAVIGKQKQLTEEMLDTLNKAEEHLEERREGATETDVLVDDQCLVKLLKGLCFKYLDRIGEAEECFKYISTK</sequence>
<dbReference type="Proteomes" id="UP000824782">
    <property type="component" value="Unassembled WGS sequence"/>
</dbReference>
<evidence type="ECO:0000313" key="4">
    <source>
        <dbReference type="Proteomes" id="UP000824782"/>
    </source>
</evidence>
<evidence type="ECO:0000313" key="3">
    <source>
        <dbReference type="EMBL" id="KAG8535507.1"/>
    </source>
</evidence>
<dbReference type="Pfam" id="PF10300">
    <property type="entry name" value="Iml2-TPR_39"/>
    <property type="match status" value="1"/>
</dbReference>
<dbReference type="AlphaFoldDB" id="A0AAV6YDV0"/>
<keyword evidence="4" id="KW-1185">Reference proteome</keyword>
<reference evidence="3" key="1">
    <citation type="thesis" date="2020" institute="ProQuest LLC" country="789 East Eisenhower Parkway, Ann Arbor, MI, USA">
        <title>Comparative Genomics and Chromosome Evolution.</title>
        <authorList>
            <person name="Mudd A.B."/>
        </authorList>
    </citation>
    <scope>NUCLEOTIDE SEQUENCE</scope>
    <source>
        <strain evidence="3">237g6f4</strain>
        <tissue evidence="3">Blood</tissue>
    </source>
</reference>
<evidence type="ECO:0000256" key="1">
    <source>
        <dbReference type="ARBA" id="ARBA00022803"/>
    </source>
</evidence>
<evidence type="ECO:0000256" key="2">
    <source>
        <dbReference type="SAM" id="Coils"/>
    </source>
</evidence>
<gene>
    <name evidence="3" type="ORF">GDO81_028401</name>
</gene>
<accession>A0AAV6YDV0</accession>
<proteinExistence type="predicted"/>
<protein>
    <submittedName>
        <fullName evidence="3">Uncharacterized protein</fullName>
    </submittedName>
</protein>
<comment type="caution">
    <text evidence="3">The sequence shown here is derived from an EMBL/GenBank/DDBJ whole genome shotgun (WGS) entry which is preliminary data.</text>
</comment>
<dbReference type="EMBL" id="WNYA01065142">
    <property type="protein sequence ID" value="KAG8535507.1"/>
    <property type="molecule type" value="Genomic_DNA"/>
</dbReference>
<organism evidence="3 4">
    <name type="scientific">Engystomops pustulosus</name>
    <name type="common">Tungara frog</name>
    <name type="synonym">Physalaemus pustulosus</name>
    <dbReference type="NCBI Taxonomy" id="76066"/>
    <lineage>
        <taxon>Eukaryota</taxon>
        <taxon>Metazoa</taxon>
        <taxon>Chordata</taxon>
        <taxon>Craniata</taxon>
        <taxon>Vertebrata</taxon>
        <taxon>Euteleostomi</taxon>
        <taxon>Amphibia</taxon>
        <taxon>Batrachia</taxon>
        <taxon>Anura</taxon>
        <taxon>Neobatrachia</taxon>
        <taxon>Hyloidea</taxon>
        <taxon>Leptodactylidae</taxon>
        <taxon>Leiuperinae</taxon>
        <taxon>Engystomops</taxon>
    </lineage>
</organism>
<dbReference type="InterPro" id="IPR019412">
    <property type="entry name" value="IML2/TPR_39"/>
</dbReference>
<feature type="coiled-coil region" evidence="2">
    <location>
        <begin position="14"/>
        <end position="42"/>
    </location>
</feature>
<name>A0AAV6YDV0_ENGPU</name>
<dbReference type="PANTHER" id="PTHR31859:SF3">
    <property type="entry name" value="TETRATRICOPEPTIDE REPEAT PROTEIN 39A"/>
    <property type="match status" value="1"/>
</dbReference>